<evidence type="ECO:0000256" key="1">
    <source>
        <dbReference type="ARBA" id="ARBA00022737"/>
    </source>
</evidence>
<name>A0AAD9HV99_9PEZI</name>
<dbReference type="Proteomes" id="UP001232148">
    <property type="component" value="Unassembled WGS sequence"/>
</dbReference>
<dbReference type="InterPro" id="IPR002110">
    <property type="entry name" value="Ankyrin_rpt"/>
</dbReference>
<dbReference type="Pfam" id="PF00023">
    <property type="entry name" value="Ank"/>
    <property type="match status" value="1"/>
</dbReference>
<feature type="repeat" description="ANK" evidence="2">
    <location>
        <begin position="1205"/>
        <end position="1237"/>
    </location>
</feature>
<dbReference type="Pfam" id="PF24883">
    <property type="entry name" value="NPHP3_N"/>
    <property type="match status" value="1"/>
</dbReference>
<dbReference type="InterPro" id="IPR036770">
    <property type="entry name" value="Ankyrin_rpt-contain_sf"/>
</dbReference>
<keyword evidence="2" id="KW-0040">ANK repeat</keyword>
<dbReference type="InterPro" id="IPR027417">
    <property type="entry name" value="P-loop_NTPase"/>
</dbReference>
<feature type="domain" description="Nephrocystin 3-like N-terminal" evidence="3">
    <location>
        <begin position="322"/>
        <end position="484"/>
    </location>
</feature>
<dbReference type="InterPro" id="IPR056884">
    <property type="entry name" value="NPHP3-like_N"/>
</dbReference>
<dbReference type="PANTHER" id="PTHR10039">
    <property type="entry name" value="AMELOGENIN"/>
    <property type="match status" value="1"/>
</dbReference>
<reference evidence="4" key="1">
    <citation type="submission" date="2021-06" db="EMBL/GenBank/DDBJ databases">
        <title>Comparative genomics, transcriptomics and evolutionary studies reveal genomic signatures of adaptation to plant cell wall in hemibiotrophic fungi.</title>
        <authorList>
            <consortium name="DOE Joint Genome Institute"/>
            <person name="Baroncelli R."/>
            <person name="Diaz J.F."/>
            <person name="Benocci T."/>
            <person name="Peng M."/>
            <person name="Battaglia E."/>
            <person name="Haridas S."/>
            <person name="Andreopoulos W."/>
            <person name="Labutti K."/>
            <person name="Pangilinan J."/>
            <person name="Floch G.L."/>
            <person name="Makela M.R."/>
            <person name="Henrissat B."/>
            <person name="Grigoriev I.V."/>
            <person name="Crouch J.A."/>
            <person name="De Vries R.P."/>
            <person name="Sukno S.A."/>
            <person name="Thon M.R."/>
        </authorList>
    </citation>
    <scope>NUCLEOTIDE SEQUENCE</scope>
    <source>
        <strain evidence="4">MAFF235873</strain>
    </source>
</reference>
<dbReference type="PROSITE" id="PS50088">
    <property type="entry name" value="ANK_REPEAT"/>
    <property type="match status" value="3"/>
</dbReference>
<dbReference type="PROSITE" id="PS50297">
    <property type="entry name" value="ANK_REP_REGION"/>
    <property type="match status" value="2"/>
</dbReference>
<dbReference type="Gene3D" id="1.25.40.20">
    <property type="entry name" value="Ankyrin repeat-containing domain"/>
    <property type="match status" value="2"/>
</dbReference>
<gene>
    <name evidence="4" type="ORF">LX32DRAFT_254712</name>
</gene>
<dbReference type="EMBL" id="MU842810">
    <property type="protein sequence ID" value="KAK2035162.1"/>
    <property type="molecule type" value="Genomic_DNA"/>
</dbReference>
<accession>A0AAD9HV99</accession>
<keyword evidence="1" id="KW-0677">Repeat</keyword>
<feature type="repeat" description="ANK" evidence="2">
    <location>
        <begin position="958"/>
        <end position="986"/>
    </location>
</feature>
<protein>
    <submittedName>
        <fullName evidence="4">Ankyrin</fullName>
    </submittedName>
</protein>
<dbReference type="Pfam" id="PF12796">
    <property type="entry name" value="Ank_2"/>
    <property type="match status" value="2"/>
</dbReference>
<feature type="repeat" description="ANK" evidence="2">
    <location>
        <begin position="1008"/>
        <end position="1040"/>
    </location>
</feature>
<evidence type="ECO:0000256" key="2">
    <source>
        <dbReference type="PROSITE-ProRule" id="PRU00023"/>
    </source>
</evidence>
<dbReference type="SUPFAM" id="SSF53474">
    <property type="entry name" value="alpha/beta-Hydrolases"/>
    <property type="match status" value="1"/>
</dbReference>
<dbReference type="SMART" id="SM00248">
    <property type="entry name" value="ANK"/>
    <property type="match status" value="10"/>
</dbReference>
<proteinExistence type="predicted"/>
<evidence type="ECO:0000313" key="4">
    <source>
        <dbReference type="EMBL" id="KAK2035162.1"/>
    </source>
</evidence>
<evidence type="ECO:0000259" key="3">
    <source>
        <dbReference type="Pfam" id="PF24883"/>
    </source>
</evidence>
<dbReference type="InterPro" id="IPR029058">
    <property type="entry name" value="AB_hydrolase_fold"/>
</dbReference>
<keyword evidence="5" id="KW-1185">Reference proteome</keyword>
<dbReference type="Gene3D" id="3.40.50.300">
    <property type="entry name" value="P-loop containing nucleotide triphosphate hydrolases"/>
    <property type="match status" value="1"/>
</dbReference>
<comment type="caution">
    <text evidence="4">The sequence shown here is derived from an EMBL/GenBank/DDBJ whole genome shotgun (WGS) entry which is preliminary data.</text>
</comment>
<dbReference type="SUPFAM" id="SSF48403">
    <property type="entry name" value="Ankyrin repeat"/>
    <property type="match status" value="2"/>
</dbReference>
<sequence length="1401" mass="157034">MSLFQLHPDPERPRDLQSVLPIVERVDFIVVPGLIVSPYNALTSVGTQKSHVHWYRDLLPTDFPNSRVLLFDYDPRLTFQPGFSKSRLTTAAFNILNLIVNVRREEPLRPIVFLAHGLGGILVKYALIKAAEDPRYTFISTATRGAAFFGTPHMTECPGMSLESLVTIFAIQLSLTNLSQSTASQDSTYVLNDRSGDPVLGSVEKFHEKFVKAYAHRLRSVVFHGQASSLTVPRSNAILGLSGERESVVRLTASNHDLWNFQSLSDANYRIVKNQLAWIFEWILQSDPIRHDLEVQDLKWLQLLYPMDLRSGEFNIQSPVEGTFNWIWTHPSFSSWLHSKRHTTLWISGKAGCGKTTLARHISLSISPRRDDRVPTEGRFELLSHRSFAVASFFCDYAAPPRTSESVLRSLLHQILTVQPSLLKYVPAYVRKKRRWQDGMSLVLADSLREIARHRRTLIVIDGLDECDQNVRISLIDALLDRTTSRSDLHASCVRERGCVCRGLSPTLKILATSRQQVLLDNDEDGVSEQISLSSDAVAASGLEEDFQAVMRSSFGPFAIDDKQLELLLPIARKLIGAEETAGIFLWASIVVKLLDSCSKRLRARNTLVAWLTKLPTNPDDLYGSLLRLINAKDERKGSKALNMLEWITYARRPLSLSELRAVSALSRGVIQPAIVTLDYGFSRKQADLDTEALLSVCSSGLIEVRDSTVYFVHQSVRKYLESASAPTAFCKRSSQKSYKMNVNERLGRLCQQYLILSGKDENSLDSPSLWTTRRMAKDELPFLSYAAAHWHDHIHIATVQSDVHQHNLMDSFCSPKSQLLQTWFRTWWTSQFKEDWEHRRFPAYPTEGIVLSFLGSQPDIFDLLQKREMKPDETTPRGEEWTPLMAASWSGHEAVVDLLLSRHPGYGNHPQHSSRALVHAIERGHHTIAQTLTLAFARPTAGPAFPSQVLPGGTAGPLATAARLGRLEIVRLLLETGAGTMINESWDLPMLSKMEAKLTNRRARWFKAMSPMAIAVSHNDVDMISLLLNHGATLEGFEFLSLAAQTGSRDVLEWLIDTKACFKDSIDTNNALHAAASFNHKATVTSLLEKRSSITPIKETDNISPLRYACQAGWSSGAQLLFDLSPVLSEDAFLDACQASSVTTVRLFLDAGISANASRRGKTAVHHVLTDPKHVEVPVHECQRLEVLRLLFERGATVNSRDRRGDTCLHRAARRGEKIVAHLLVSAGIQVNAKDRFGNTAIDIVAKQGDAGWMQALLDAGAHPSSCTWINALNSGCAEAATCLIFHGCPPPRQFTDRAVPRREFELYPSPLDVYKHFVTCGNAPRCFEQALEYLRSKQVSDIDTIQIEVQNGGSVIDSFQHAWERITGRKWAWWPTRPPLTRLSTREVWISWNCTHVSE</sequence>
<organism evidence="4 5">
    <name type="scientific">Colletotrichum zoysiae</name>
    <dbReference type="NCBI Taxonomy" id="1216348"/>
    <lineage>
        <taxon>Eukaryota</taxon>
        <taxon>Fungi</taxon>
        <taxon>Dikarya</taxon>
        <taxon>Ascomycota</taxon>
        <taxon>Pezizomycotina</taxon>
        <taxon>Sordariomycetes</taxon>
        <taxon>Hypocreomycetidae</taxon>
        <taxon>Glomerellales</taxon>
        <taxon>Glomerellaceae</taxon>
        <taxon>Colletotrichum</taxon>
        <taxon>Colletotrichum graminicola species complex</taxon>
    </lineage>
</organism>
<evidence type="ECO:0000313" key="5">
    <source>
        <dbReference type="Proteomes" id="UP001232148"/>
    </source>
</evidence>
<dbReference type="SUPFAM" id="SSF52540">
    <property type="entry name" value="P-loop containing nucleoside triphosphate hydrolases"/>
    <property type="match status" value="1"/>
</dbReference>